<evidence type="ECO:0000256" key="1">
    <source>
        <dbReference type="SAM" id="SignalP"/>
    </source>
</evidence>
<keyword evidence="1" id="KW-0732">Signal</keyword>
<dbReference type="InterPro" id="IPR002372">
    <property type="entry name" value="PQQ_rpt_dom"/>
</dbReference>
<evidence type="ECO:0000313" key="3">
    <source>
        <dbReference type="EMBL" id="MBB5040450.1"/>
    </source>
</evidence>
<dbReference type="PANTHER" id="PTHR34512">
    <property type="entry name" value="CELL SURFACE PROTEIN"/>
    <property type="match status" value="1"/>
</dbReference>
<dbReference type="Pfam" id="PF13360">
    <property type="entry name" value="PQQ_2"/>
    <property type="match status" value="3"/>
</dbReference>
<dbReference type="SMART" id="SM00564">
    <property type="entry name" value="PQQ"/>
    <property type="match status" value="6"/>
</dbReference>
<dbReference type="SUPFAM" id="SSF50998">
    <property type="entry name" value="Quinoprotein alcohol dehydrogenase-like"/>
    <property type="match status" value="2"/>
</dbReference>
<feature type="chain" id="PRO_5030774402" description="Pyrrolo-quinoline quinone repeat domain-containing protein" evidence="1">
    <location>
        <begin position="24"/>
        <end position="392"/>
    </location>
</feature>
<dbReference type="InterPro" id="IPR018391">
    <property type="entry name" value="PQQ_b-propeller_rpt"/>
</dbReference>
<accession>A0A7W7YQF8</accession>
<dbReference type="AlphaFoldDB" id="A0A7W7YQF8"/>
<dbReference type="InterPro" id="IPR011047">
    <property type="entry name" value="Quinoprotein_ADH-like_sf"/>
</dbReference>
<proteinExistence type="predicted"/>
<feature type="domain" description="Pyrrolo-quinoline quinone repeat" evidence="2">
    <location>
        <begin position="265"/>
        <end position="359"/>
    </location>
</feature>
<keyword evidence="4" id="KW-1185">Reference proteome</keyword>
<dbReference type="EMBL" id="JACHIF010000013">
    <property type="protein sequence ID" value="MBB5040450.1"/>
    <property type="molecule type" value="Genomic_DNA"/>
</dbReference>
<feature type="signal peptide" evidence="1">
    <location>
        <begin position="1"/>
        <end position="23"/>
    </location>
</feature>
<feature type="domain" description="Pyrrolo-quinoline quinone repeat" evidence="2">
    <location>
        <begin position="49"/>
        <end position="151"/>
    </location>
</feature>
<feature type="domain" description="Pyrrolo-quinoline quinone repeat" evidence="2">
    <location>
        <begin position="164"/>
        <end position="242"/>
    </location>
</feature>
<dbReference type="Gene3D" id="2.130.10.10">
    <property type="entry name" value="YVTN repeat-like/Quinoprotein amine dehydrogenase"/>
    <property type="match status" value="1"/>
</dbReference>
<sequence>MSRRLLFPALLLSTLGTLSFAMAADWPQFRGPNASAVSTEAAPGPKVSVNWSVDLPGRGLSSPIIIGDKLFLTCASGPDQANLHVFCFSTADGKKLWERVMKSTGRTMTHNKTSVAAATMCSDGERVFALYSTNDLFAFDLTGNLLWLRGLTYDYANASNSLGMSSSPVVVGDTLVVQSENDSESIAVGIDVATGKNRWKKERPKAANWTSAVIYQNVVALQSSKGLTGIEPHSGDVVWDYTDGASTIPSSAVTKTAIYIPSNGVTAVVPEKGAASQLWRAAGLKPGTGSPLVIEDSIYVLNGTGVLIKASTTDGDEAWKLRLKGPFSGSPVAAGKYIYIASERGDFQVVDTTAKEGEIVHTVELKDTILSTPAISDGAVYVRSDKKLWKLK</sequence>
<organism evidence="3 4">
    <name type="scientific">Prosthecobacter dejongeii</name>
    <dbReference type="NCBI Taxonomy" id="48465"/>
    <lineage>
        <taxon>Bacteria</taxon>
        <taxon>Pseudomonadati</taxon>
        <taxon>Verrucomicrobiota</taxon>
        <taxon>Verrucomicrobiia</taxon>
        <taxon>Verrucomicrobiales</taxon>
        <taxon>Verrucomicrobiaceae</taxon>
        <taxon>Prosthecobacter</taxon>
    </lineage>
</organism>
<name>A0A7W7YQF8_9BACT</name>
<dbReference type="InterPro" id="IPR015943">
    <property type="entry name" value="WD40/YVTN_repeat-like_dom_sf"/>
</dbReference>
<gene>
    <name evidence="3" type="ORF">HNQ64_004734</name>
</gene>
<dbReference type="Proteomes" id="UP000534294">
    <property type="component" value="Unassembled WGS sequence"/>
</dbReference>
<dbReference type="RefSeq" id="WP_184213023.1">
    <property type="nucleotide sequence ID" value="NZ_JACHIF010000013.1"/>
</dbReference>
<evidence type="ECO:0000313" key="4">
    <source>
        <dbReference type="Proteomes" id="UP000534294"/>
    </source>
</evidence>
<protein>
    <recommendedName>
        <fullName evidence="2">Pyrrolo-quinoline quinone repeat domain-containing protein</fullName>
    </recommendedName>
</protein>
<evidence type="ECO:0000259" key="2">
    <source>
        <dbReference type="Pfam" id="PF13360"/>
    </source>
</evidence>
<comment type="caution">
    <text evidence="3">The sequence shown here is derived from an EMBL/GenBank/DDBJ whole genome shotgun (WGS) entry which is preliminary data.</text>
</comment>
<dbReference type="PANTHER" id="PTHR34512:SF30">
    <property type="entry name" value="OUTER MEMBRANE PROTEIN ASSEMBLY FACTOR BAMB"/>
    <property type="match status" value="1"/>
</dbReference>
<dbReference type="Gene3D" id="2.40.128.630">
    <property type="match status" value="1"/>
</dbReference>
<reference evidence="3 4" key="1">
    <citation type="submission" date="2020-08" db="EMBL/GenBank/DDBJ databases">
        <title>Genomic Encyclopedia of Type Strains, Phase IV (KMG-IV): sequencing the most valuable type-strain genomes for metagenomic binning, comparative biology and taxonomic classification.</title>
        <authorList>
            <person name="Goeker M."/>
        </authorList>
    </citation>
    <scope>NUCLEOTIDE SEQUENCE [LARGE SCALE GENOMIC DNA]</scope>
    <source>
        <strain evidence="3 4">DSM 12251</strain>
    </source>
</reference>